<protein>
    <submittedName>
        <fullName evidence="1">Uncharacterized protein</fullName>
    </submittedName>
</protein>
<reference evidence="1 2" key="1">
    <citation type="submission" date="2020-04" db="EMBL/GenBank/DDBJ databases">
        <title>Description of novel Gluconacetobacter.</title>
        <authorList>
            <person name="Sombolestani A."/>
        </authorList>
    </citation>
    <scope>NUCLEOTIDE SEQUENCE [LARGE SCALE GENOMIC DNA]</scope>
    <source>
        <strain evidence="1 2">LMG 19747</strain>
    </source>
</reference>
<evidence type="ECO:0000313" key="2">
    <source>
        <dbReference type="Proteomes" id="UP000589085"/>
    </source>
</evidence>
<evidence type="ECO:0000313" key="1">
    <source>
        <dbReference type="EMBL" id="MBB2159373.1"/>
    </source>
</evidence>
<dbReference type="RefSeq" id="WP_182996231.1">
    <property type="nucleotide sequence ID" value="NZ_JABEQJ010000003.1"/>
</dbReference>
<proteinExistence type="predicted"/>
<name>A0A7W4NPU3_9PROT</name>
<organism evidence="1 2">
    <name type="scientific">Gluconacetobacter sacchari</name>
    <dbReference type="NCBI Taxonomy" id="92759"/>
    <lineage>
        <taxon>Bacteria</taxon>
        <taxon>Pseudomonadati</taxon>
        <taxon>Pseudomonadota</taxon>
        <taxon>Alphaproteobacteria</taxon>
        <taxon>Acetobacterales</taxon>
        <taxon>Acetobacteraceae</taxon>
        <taxon>Gluconacetobacter</taxon>
    </lineage>
</organism>
<accession>A0A7W4NPU3</accession>
<dbReference type="AlphaFoldDB" id="A0A7W4NPU3"/>
<comment type="caution">
    <text evidence="1">The sequence shown here is derived from an EMBL/GenBank/DDBJ whole genome shotgun (WGS) entry which is preliminary data.</text>
</comment>
<sequence>MTLTHDERTLMLHMIESSTFPGTMIDAVSAARSNLREGRFLPSEDRKLLAGFIASAQVPGRIIRSVATILDKLEVPIVSAPSAGSTAEEVMCGLDGQVSG</sequence>
<dbReference type="Proteomes" id="UP000589085">
    <property type="component" value="Unassembled WGS sequence"/>
</dbReference>
<gene>
    <name evidence="1" type="ORF">HLH48_04135</name>
</gene>
<dbReference type="EMBL" id="JABEQJ010000003">
    <property type="protein sequence ID" value="MBB2159373.1"/>
    <property type="molecule type" value="Genomic_DNA"/>
</dbReference>